<keyword evidence="1" id="KW-0472">Membrane</keyword>
<keyword evidence="1" id="KW-0812">Transmembrane</keyword>
<dbReference type="EMBL" id="LN824141">
    <property type="protein sequence ID" value="CEP78698.1"/>
    <property type="molecule type" value="Genomic_DNA"/>
</dbReference>
<evidence type="ECO:0000313" key="2">
    <source>
        <dbReference type="EMBL" id="CEP78698.1"/>
    </source>
</evidence>
<keyword evidence="1" id="KW-1133">Transmembrane helix</keyword>
<dbReference type="Pfam" id="PF11146">
    <property type="entry name" value="DUF2905"/>
    <property type="match status" value="1"/>
</dbReference>
<dbReference type="PANTHER" id="PTHR36443:SF1">
    <property type="entry name" value="BSR5223 PROTEIN"/>
    <property type="match status" value="1"/>
</dbReference>
<organism evidence="2 3">
    <name type="scientific">Defluviitoga tunisiensis</name>
    <dbReference type="NCBI Taxonomy" id="1006576"/>
    <lineage>
        <taxon>Bacteria</taxon>
        <taxon>Thermotogati</taxon>
        <taxon>Thermotogota</taxon>
        <taxon>Thermotogae</taxon>
        <taxon>Petrotogales</taxon>
        <taxon>Petrotogaceae</taxon>
        <taxon>Defluviitoga</taxon>
    </lineage>
</organism>
<keyword evidence="3" id="KW-1185">Reference proteome</keyword>
<dbReference type="KEGG" id="dtn:DTL3_1404"/>
<sequence length="73" mass="8186">MVKAVRKVGCFLIITGILLIIIGVFLTTKIKLGKLPGDIIIKKDNFVIYIPITTMLIISCIISFILYLINKFC</sequence>
<dbReference type="Proteomes" id="UP000032809">
    <property type="component" value="Chromosome I"/>
</dbReference>
<name>A0A0C7NZJ2_DEFTU</name>
<dbReference type="PATRIC" id="fig|1006576.9.peg.1401"/>
<reference evidence="3" key="1">
    <citation type="submission" date="2014-11" db="EMBL/GenBank/DDBJ databases">
        <authorList>
            <person name="Wibberg D."/>
        </authorList>
    </citation>
    <scope>NUCLEOTIDE SEQUENCE [LARGE SCALE GENOMIC DNA]</scope>
    <source>
        <strain evidence="3">L3</strain>
    </source>
</reference>
<protein>
    <submittedName>
        <fullName evidence="2">Putative membrane protein</fullName>
    </submittedName>
</protein>
<accession>A0A0C7NZJ2</accession>
<evidence type="ECO:0000313" key="3">
    <source>
        <dbReference type="Proteomes" id="UP000032809"/>
    </source>
</evidence>
<gene>
    <name evidence="2" type="ORF">DTL3_1404</name>
</gene>
<feature type="transmembrane region" description="Helical" evidence="1">
    <location>
        <begin position="7"/>
        <end position="26"/>
    </location>
</feature>
<evidence type="ECO:0000256" key="1">
    <source>
        <dbReference type="SAM" id="Phobius"/>
    </source>
</evidence>
<dbReference type="HOGENOM" id="CLU_181383_1_1_0"/>
<dbReference type="InterPro" id="IPR021320">
    <property type="entry name" value="DUF2905"/>
</dbReference>
<feature type="transmembrane region" description="Helical" evidence="1">
    <location>
        <begin position="46"/>
        <end position="69"/>
    </location>
</feature>
<dbReference type="OrthoDB" id="9811610at2"/>
<dbReference type="STRING" id="1006576.DTL3_1404"/>
<dbReference type="PANTHER" id="PTHR36443">
    <property type="entry name" value="BSR5223 PROTEIN"/>
    <property type="match status" value="1"/>
</dbReference>
<dbReference type="AlphaFoldDB" id="A0A0C7NZJ2"/>
<proteinExistence type="predicted"/>